<evidence type="ECO:0000256" key="3">
    <source>
        <dbReference type="ARBA" id="ARBA00014415"/>
    </source>
</evidence>
<evidence type="ECO:0000256" key="9">
    <source>
        <dbReference type="ARBA" id="ARBA00023186"/>
    </source>
</evidence>
<dbReference type="Gene3D" id="3.90.640.10">
    <property type="entry name" value="Actin, Chain A, domain 4"/>
    <property type="match status" value="1"/>
</dbReference>
<dbReference type="SUPFAM" id="SSF100920">
    <property type="entry name" value="Heat shock protein 70kD (HSP70), peptide-binding domain"/>
    <property type="match status" value="1"/>
</dbReference>
<dbReference type="RefSeq" id="WP_115753207.1">
    <property type="nucleotide sequence ID" value="NZ_LARY01000002.1"/>
</dbReference>
<evidence type="ECO:0000256" key="10">
    <source>
        <dbReference type="ARBA" id="ARBA00030019"/>
    </source>
</evidence>
<comment type="function">
    <text evidence="1">Acts as a chaperone.</text>
</comment>
<dbReference type="InterPro" id="IPR043129">
    <property type="entry name" value="ATPase_NBD"/>
</dbReference>
<organism evidence="14 15">
    <name type="scientific">Listeria kieliensis</name>
    <dbReference type="NCBI Taxonomy" id="1621700"/>
    <lineage>
        <taxon>Bacteria</taxon>
        <taxon>Bacillati</taxon>
        <taxon>Bacillota</taxon>
        <taxon>Bacilli</taxon>
        <taxon>Bacillales</taxon>
        <taxon>Listeriaceae</taxon>
        <taxon>Listeria</taxon>
    </lineage>
</organism>
<keyword evidence="15" id="KW-1185">Reference proteome</keyword>
<dbReference type="PROSITE" id="PS00329">
    <property type="entry name" value="HSP70_2"/>
    <property type="match status" value="1"/>
</dbReference>
<evidence type="ECO:0000256" key="7">
    <source>
        <dbReference type="ARBA" id="ARBA00022840"/>
    </source>
</evidence>
<dbReference type="PANTHER" id="PTHR19375">
    <property type="entry name" value="HEAT SHOCK PROTEIN 70KDA"/>
    <property type="match status" value="1"/>
</dbReference>
<keyword evidence="7 13" id="KW-0067">ATP-binding</keyword>
<dbReference type="Proteomes" id="UP000257055">
    <property type="component" value="Unassembled WGS sequence"/>
</dbReference>
<gene>
    <name evidence="14" type="ORF">UR08_08325</name>
</gene>
<evidence type="ECO:0000256" key="4">
    <source>
        <dbReference type="ARBA" id="ARBA00017249"/>
    </source>
</evidence>
<keyword evidence="5" id="KW-0597">Phosphoprotein</keyword>
<keyword evidence="8" id="KW-0346">Stress response</keyword>
<evidence type="ECO:0000256" key="5">
    <source>
        <dbReference type="ARBA" id="ARBA00022553"/>
    </source>
</evidence>
<dbReference type="EMBL" id="LARY01000002">
    <property type="protein sequence ID" value="RDX00959.1"/>
    <property type="molecule type" value="Genomic_DNA"/>
</dbReference>
<dbReference type="PRINTS" id="PR00301">
    <property type="entry name" value="HEATSHOCK70"/>
</dbReference>
<keyword evidence="6 13" id="KW-0547">Nucleotide-binding</keyword>
<dbReference type="Gene3D" id="2.60.34.10">
    <property type="entry name" value="Substrate Binding Domain Of DNAk, Chain A, domain 1"/>
    <property type="match status" value="1"/>
</dbReference>
<evidence type="ECO:0000256" key="6">
    <source>
        <dbReference type="ARBA" id="ARBA00022741"/>
    </source>
</evidence>
<proteinExistence type="inferred from homology"/>
<dbReference type="FunFam" id="3.30.420.40:FF:000144">
    <property type="entry name" value="Molecular chaperone HscC"/>
    <property type="match status" value="1"/>
</dbReference>
<evidence type="ECO:0000256" key="8">
    <source>
        <dbReference type="ARBA" id="ARBA00023016"/>
    </source>
</evidence>
<comment type="caution">
    <text evidence="14">The sequence shown here is derived from an EMBL/GenBank/DDBJ whole genome shotgun (WGS) entry which is preliminary data.</text>
</comment>
<dbReference type="Pfam" id="PF00012">
    <property type="entry name" value="HSP70"/>
    <property type="match status" value="2"/>
</dbReference>
<dbReference type="InterPro" id="IPR018181">
    <property type="entry name" value="Heat_shock_70_CS"/>
</dbReference>
<dbReference type="Gene3D" id="3.30.420.40">
    <property type="match status" value="2"/>
</dbReference>
<evidence type="ECO:0000313" key="14">
    <source>
        <dbReference type="EMBL" id="RDX00959.1"/>
    </source>
</evidence>
<dbReference type="InterPro" id="IPR029047">
    <property type="entry name" value="HSP70_peptide-bd_sf"/>
</dbReference>
<dbReference type="PROSITE" id="PS00297">
    <property type="entry name" value="HSP70_1"/>
    <property type="match status" value="1"/>
</dbReference>
<dbReference type="InterPro" id="IPR013126">
    <property type="entry name" value="Hsp_70_fam"/>
</dbReference>
<name>A0A3D8TRE8_9LIST</name>
<dbReference type="SUPFAM" id="SSF53067">
    <property type="entry name" value="Actin-like ATPase domain"/>
    <property type="match status" value="2"/>
</dbReference>
<reference evidence="15" key="1">
    <citation type="submission" date="2015-04" db="EMBL/GenBank/DDBJ databases">
        <authorList>
            <person name="Schardt J."/>
            <person name="Mueller-Herbst S."/>
            <person name="Scherer S."/>
            <person name="Huptas C."/>
        </authorList>
    </citation>
    <scope>NUCLEOTIDE SEQUENCE [LARGE SCALE GENOMIC DNA]</scope>
    <source>
        <strain evidence="15">Kiel-L1</strain>
    </source>
</reference>
<comment type="similarity">
    <text evidence="2 13">Belongs to the heat shock protein 70 family.</text>
</comment>
<dbReference type="AlphaFoldDB" id="A0A3D8TRE8"/>
<protein>
    <recommendedName>
        <fullName evidence="3">Chaperone protein DnaK</fullName>
    </recommendedName>
    <alternativeName>
        <fullName evidence="4">Chaperone protein dnaK</fullName>
    </alternativeName>
    <alternativeName>
        <fullName evidence="12">HSP70</fullName>
    </alternativeName>
    <alternativeName>
        <fullName evidence="11">Heat shock 70 kDa protein</fullName>
    </alternativeName>
    <alternativeName>
        <fullName evidence="10">Heat shock protein 70</fullName>
    </alternativeName>
</protein>
<keyword evidence="9" id="KW-0143">Chaperone</keyword>
<dbReference type="GO" id="GO:0005524">
    <property type="term" value="F:ATP binding"/>
    <property type="evidence" value="ECO:0007669"/>
    <property type="project" value="UniProtKB-KW"/>
</dbReference>
<evidence type="ECO:0000256" key="1">
    <source>
        <dbReference type="ARBA" id="ARBA00002290"/>
    </source>
</evidence>
<evidence type="ECO:0000256" key="11">
    <source>
        <dbReference type="ARBA" id="ARBA00030945"/>
    </source>
</evidence>
<dbReference type="GO" id="GO:0140662">
    <property type="term" value="F:ATP-dependent protein folding chaperone"/>
    <property type="evidence" value="ECO:0007669"/>
    <property type="project" value="InterPro"/>
</dbReference>
<evidence type="ECO:0000256" key="2">
    <source>
        <dbReference type="ARBA" id="ARBA00007381"/>
    </source>
</evidence>
<evidence type="ECO:0000256" key="13">
    <source>
        <dbReference type="RuleBase" id="RU003322"/>
    </source>
</evidence>
<sequence>MTIIGIDLGTSNSLVSCWTEEGVKLIPNVLGDYLTPSVVSLDENNQILVGKIAKERLVSHPEKTAAAFKRFMGTEKKYKLGNTYFSPVELSSFILSSLKKDAETFFNETITEAVITVPAYFNNLQREATIQAAQLSRLNVVGLISEPTAAALAYGIHDLNQDISFAMIDLGGGTFDVSIMEMFEGVMQVNAISGDNFLGGENFTQEIIEFVLKEKDLNIEDLSADEKGILTKAVETYKKELNPQIDGEISFRCGETRYSVSIDSKQLTGICEPLFLRMRNIILKALKDSNLSVHDLDKVILIGGATKLSIVQDYLRHLLLKFPYTEINPDEAVGIGASIQAALISRNEDVSEMMMTDVCGFSLGVEVVAKFQNSYREGLFSPMVERNSTIPISIERLFTPVSEEQDEIHFQIYQGENRFVKDNLKIGDLKILLPRKGKDQAILVRFTYDTNGVLEVIAKISETGEEKQLYIQQGSQLSTEELKKSFARLSKLKIHPREREENKYLIAKANRIYAESLGEKRDFIQKVTNEFEIVLEKQNDHDIKHAAKNFADLLNDLEKEVF</sequence>
<accession>A0A3D8TRE8</accession>
<evidence type="ECO:0000313" key="15">
    <source>
        <dbReference type="Proteomes" id="UP000257055"/>
    </source>
</evidence>
<evidence type="ECO:0000256" key="12">
    <source>
        <dbReference type="ARBA" id="ARBA00033103"/>
    </source>
</evidence>